<comment type="caution">
    <text evidence="1">The sequence shown here is derived from an EMBL/GenBank/DDBJ whole genome shotgun (WGS) entry which is preliminary data.</text>
</comment>
<keyword evidence="2" id="KW-1185">Reference proteome</keyword>
<accession>A0A9N9BJN6</accession>
<reference evidence="1" key="1">
    <citation type="submission" date="2021-06" db="EMBL/GenBank/DDBJ databases">
        <authorList>
            <person name="Kallberg Y."/>
            <person name="Tangrot J."/>
            <person name="Rosling A."/>
        </authorList>
    </citation>
    <scope>NUCLEOTIDE SEQUENCE</scope>
    <source>
        <strain evidence="1">FL130A</strain>
    </source>
</reference>
<dbReference type="Proteomes" id="UP000789508">
    <property type="component" value="Unassembled WGS sequence"/>
</dbReference>
<feature type="non-terminal residue" evidence="1">
    <location>
        <position position="1"/>
    </location>
</feature>
<evidence type="ECO:0000313" key="2">
    <source>
        <dbReference type="Proteomes" id="UP000789508"/>
    </source>
</evidence>
<organism evidence="1 2">
    <name type="scientific">Ambispora leptoticha</name>
    <dbReference type="NCBI Taxonomy" id="144679"/>
    <lineage>
        <taxon>Eukaryota</taxon>
        <taxon>Fungi</taxon>
        <taxon>Fungi incertae sedis</taxon>
        <taxon>Mucoromycota</taxon>
        <taxon>Glomeromycotina</taxon>
        <taxon>Glomeromycetes</taxon>
        <taxon>Archaeosporales</taxon>
        <taxon>Ambisporaceae</taxon>
        <taxon>Ambispora</taxon>
    </lineage>
</organism>
<protein>
    <submittedName>
        <fullName evidence="1">8127_t:CDS:1</fullName>
    </submittedName>
</protein>
<gene>
    <name evidence="1" type="ORF">ALEPTO_LOCUS6781</name>
</gene>
<name>A0A9N9BJN6_9GLOM</name>
<dbReference type="EMBL" id="CAJVPS010002519">
    <property type="protein sequence ID" value="CAG8570352.1"/>
    <property type="molecule type" value="Genomic_DNA"/>
</dbReference>
<evidence type="ECO:0000313" key="1">
    <source>
        <dbReference type="EMBL" id="CAG8570352.1"/>
    </source>
</evidence>
<proteinExistence type="predicted"/>
<sequence>SEIPIEKSPPATSPYNTSNLFEVLAKTPFILTFLPMRALKKGFSSPLLASLELRA</sequence>
<dbReference type="AlphaFoldDB" id="A0A9N9BJN6"/>